<reference evidence="3 4" key="1">
    <citation type="submission" date="2019-05" db="EMBL/GenBank/DDBJ databases">
        <title>Mikania micrantha, genome provides insights into the molecular mechanism of rapid growth.</title>
        <authorList>
            <person name="Liu B."/>
        </authorList>
    </citation>
    <scope>NUCLEOTIDE SEQUENCE [LARGE SCALE GENOMIC DNA]</scope>
    <source>
        <strain evidence="3">NLD-2019</strain>
        <tissue evidence="3">Leaf</tissue>
    </source>
</reference>
<feature type="compositionally biased region" description="Basic and acidic residues" evidence="2">
    <location>
        <begin position="231"/>
        <end position="254"/>
    </location>
</feature>
<organism evidence="3 4">
    <name type="scientific">Mikania micrantha</name>
    <name type="common">bitter vine</name>
    <dbReference type="NCBI Taxonomy" id="192012"/>
    <lineage>
        <taxon>Eukaryota</taxon>
        <taxon>Viridiplantae</taxon>
        <taxon>Streptophyta</taxon>
        <taxon>Embryophyta</taxon>
        <taxon>Tracheophyta</taxon>
        <taxon>Spermatophyta</taxon>
        <taxon>Magnoliopsida</taxon>
        <taxon>eudicotyledons</taxon>
        <taxon>Gunneridae</taxon>
        <taxon>Pentapetalae</taxon>
        <taxon>asterids</taxon>
        <taxon>campanulids</taxon>
        <taxon>Asterales</taxon>
        <taxon>Asteraceae</taxon>
        <taxon>Asteroideae</taxon>
        <taxon>Heliantheae alliance</taxon>
        <taxon>Eupatorieae</taxon>
        <taxon>Mikania</taxon>
    </lineage>
</organism>
<dbReference type="OrthoDB" id="2159131at2759"/>
<dbReference type="EMBL" id="SZYD01000015">
    <property type="protein sequence ID" value="KAD3641183.1"/>
    <property type="molecule type" value="Genomic_DNA"/>
</dbReference>
<gene>
    <name evidence="3" type="ORF">E3N88_30407</name>
</gene>
<protein>
    <recommendedName>
        <fullName evidence="5">CBF1-interacting co-repressor CIR N-terminal domain-containing protein</fullName>
    </recommendedName>
</protein>
<feature type="region of interest" description="Disordered" evidence="2">
    <location>
        <begin position="154"/>
        <end position="173"/>
    </location>
</feature>
<accession>A0A5N6MLZ3</accession>
<feature type="region of interest" description="Disordered" evidence="2">
    <location>
        <begin position="335"/>
        <end position="385"/>
    </location>
</feature>
<keyword evidence="1" id="KW-0175">Coiled coil</keyword>
<evidence type="ECO:0000313" key="3">
    <source>
        <dbReference type="EMBL" id="KAD3641183.1"/>
    </source>
</evidence>
<feature type="compositionally biased region" description="Basic and acidic residues" evidence="2">
    <location>
        <begin position="154"/>
        <end position="163"/>
    </location>
</feature>
<dbReference type="AlphaFoldDB" id="A0A5N6MLZ3"/>
<evidence type="ECO:0000313" key="4">
    <source>
        <dbReference type="Proteomes" id="UP000326396"/>
    </source>
</evidence>
<feature type="coiled-coil region" evidence="1">
    <location>
        <begin position="66"/>
        <end position="100"/>
    </location>
</feature>
<keyword evidence="4" id="KW-1185">Reference proteome</keyword>
<dbReference type="Proteomes" id="UP000326396">
    <property type="component" value="Linkage Group LG5"/>
</dbReference>
<feature type="region of interest" description="Disordered" evidence="2">
    <location>
        <begin position="210"/>
        <end position="255"/>
    </location>
</feature>
<comment type="caution">
    <text evidence="3">The sequence shown here is derived from an EMBL/GenBank/DDBJ whole genome shotgun (WGS) entry which is preliminary data.</text>
</comment>
<evidence type="ECO:0000256" key="2">
    <source>
        <dbReference type="SAM" id="MobiDB-lite"/>
    </source>
</evidence>
<name>A0A5N6MLZ3_9ASTR</name>
<proteinExistence type="predicted"/>
<dbReference type="PANTHER" id="PTHR31861">
    <property type="entry name" value="OS10G0507500 PROTEIN"/>
    <property type="match status" value="1"/>
</dbReference>
<evidence type="ECO:0000256" key="1">
    <source>
        <dbReference type="SAM" id="Coils"/>
    </source>
</evidence>
<dbReference type="PANTHER" id="PTHR31861:SF15">
    <property type="entry name" value="DUF577 DOMAIN-CONTAINING PROTEIN"/>
    <property type="match status" value="1"/>
</dbReference>
<sequence>MRNDNFAIHVWKCERWVAADLVGQTSSLKEITMKATLPAYLRSLFAFYQSDLTASFILYTLVASQKVRKDEEAAAKEEQLKREQSRKRDTEFRIEQLRQARGLASASASSSGQSIAVTAQPLLSPAPEPEQKSRHINLFEGIRFLDPVEIVDKSKGESGDEKRKGFKRMKKEAEAPKVVLPEDEKYRLGYGVAGKGVKLPWYMEKRPHDAKAVDNGDDCDSETVAKSSRKKSVEELREERLKREGREKERERALLRQKGRHSALVQNDRGYSRREKVVTESCIYSVVTHLASFNQSLKKGVLKHKPRFDCFNKKEYLWVQQVINGVHIQEEEGEYNKNHKRRSPYIGHRTPYTATASTPSCPPSARVSVGGGQVQKKGWVRQPSL</sequence>
<evidence type="ECO:0008006" key="5">
    <source>
        <dbReference type="Google" id="ProtNLM"/>
    </source>
</evidence>